<feature type="domain" description="DUF2264" evidence="2">
    <location>
        <begin position="364"/>
        <end position="588"/>
    </location>
</feature>
<comment type="caution">
    <text evidence="3">The sequence shown here is derived from an EMBL/GenBank/DDBJ whole genome shotgun (WGS) entry which is preliminary data.</text>
</comment>
<proteinExistence type="predicted"/>
<dbReference type="InterPro" id="IPR049349">
    <property type="entry name" value="DUF2264_N"/>
</dbReference>
<sequence>MNNNVSLITKNPLRTRKDVIELFHQISEPLLAYFSEGSARLHVGDTNAHYGHDIAGMEAFSRVLWGLIPLLAGGGESKLWKIYMEGMKNGTNPNHEEYWGEVHDFDQRLVEMAVFGYALALAPEKIWDPLTNVEKDRLYKWLNQINQKELVPSNWQFFRVLVNIGFASVGLPYDKEKQEESLLKMESYYMGDGWYSDGHNEQQDYYISFAFHFYGLIYAKVMKEKDQKRSREYIDRAVTFSEDYIYWFASDGSALPFGRSLTYRFAQGAFWSALAFADVEVMDWGVVKGLVLRHLRWWMKQPIFTKDGLLTIGYAYPNLMMSENYNAPGSPYWALKTFLVLTLSEDHPFWQSEEKPLPSLEKRKVQKHPRMIICHNEKQDHVFSLTSGQYLKSVHGQNDAKYGKFAYSNQFGFCIQKGIDGLGQGAFDSMLSLSERDGYYRVRKRCEVVKWEKNSLYSLWKPWHDVKVETWLIPINEWWHVRINRIDSYRELDTVEGGFSIPIEKDGVPTVPKVNQEESILQSENGVAVLLTLAGSGIRDMFGERTHTLVKTDPNTNVLYSSPTYIPSLKGSMEKGSVKWFGSAIFSSFGDEDPIPVWEEFPKVDQNEESFHVYYKGNIIYEAKFLK</sequence>
<evidence type="ECO:0000259" key="2">
    <source>
        <dbReference type="Pfam" id="PF20938"/>
    </source>
</evidence>
<dbReference type="EMBL" id="JAUSUG010000026">
    <property type="protein sequence ID" value="MDQ0257345.1"/>
    <property type="molecule type" value="Genomic_DNA"/>
</dbReference>
<dbReference type="PIRSF" id="PIRSF014753">
    <property type="entry name" value="UCP014753"/>
    <property type="match status" value="1"/>
</dbReference>
<dbReference type="PANTHER" id="PTHR35339">
    <property type="entry name" value="LINALOOL DEHYDRATASE_ISOMERASE DOMAIN-CONTAINING PROTEIN"/>
    <property type="match status" value="1"/>
</dbReference>
<reference evidence="3 4" key="1">
    <citation type="submission" date="2023-07" db="EMBL/GenBank/DDBJ databases">
        <title>Genomic Encyclopedia of Type Strains, Phase IV (KMG-IV): sequencing the most valuable type-strain genomes for metagenomic binning, comparative biology and taxonomic classification.</title>
        <authorList>
            <person name="Goeker M."/>
        </authorList>
    </citation>
    <scope>NUCLEOTIDE SEQUENCE [LARGE SCALE GENOMIC DNA]</scope>
    <source>
        <strain evidence="3 4">DSM 9768</strain>
    </source>
</reference>
<keyword evidence="4" id="KW-1185">Reference proteome</keyword>
<dbReference type="Proteomes" id="UP001230005">
    <property type="component" value="Unassembled WGS sequence"/>
</dbReference>
<dbReference type="InterPro" id="IPR049237">
    <property type="entry name" value="DUF2264_C"/>
</dbReference>
<dbReference type="Pfam" id="PF10022">
    <property type="entry name" value="DUF2264"/>
    <property type="match status" value="1"/>
</dbReference>
<feature type="domain" description="DUF2264" evidence="1">
    <location>
        <begin position="15"/>
        <end position="356"/>
    </location>
</feature>
<evidence type="ECO:0000313" key="4">
    <source>
        <dbReference type="Proteomes" id="UP001230005"/>
    </source>
</evidence>
<accession>A0ABU0A285</accession>
<protein>
    <recommendedName>
        <fullName evidence="5">DUF2264 domain-containing protein</fullName>
    </recommendedName>
</protein>
<evidence type="ECO:0008006" key="5">
    <source>
        <dbReference type="Google" id="ProtNLM"/>
    </source>
</evidence>
<dbReference type="InterPro" id="IPR016624">
    <property type="entry name" value="UCP014753"/>
</dbReference>
<dbReference type="Pfam" id="PF20938">
    <property type="entry name" value="DUF2264_C"/>
    <property type="match status" value="1"/>
</dbReference>
<gene>
    <name evidence="3" type="ORF">J2S74_004803</name>
</gene>
<dbReference type="RefSeq" id="WP_307330919.1">
    <property type="nucleotide sequence ID" value="NZ_JAUSUG010000026.1"/>
</dbReference>
<name>A0ABU0A285_9BACI</name>
<evidence type="ECO:0000313" key="3">
    <source>
        <dbReference type="EMBL" id="MDQ0257345.1"/>
    </source>
</evidence>
<organism evidence="3 4">
    <name type="scientific">Evansella vedderi</name>
    <dbReference type="NCBI Taxonomy" id="38282"/>
    <lineage>
        <taxon>Bacteria</taxon>
        <taxon>Bacillati</taxon>
        <taxon>Bacillota</taxon>
        <taxon>Bacilli</taxon>
        <taxon>Bacillales</taxon>
        <taxon>Bacillaceae</taxon>
        <taxon>Evansella</taxon>
    </lineage>
</organism>
<evidence type="ECO:0000259" key="1">
    <source>
        <dbReference type="Pfam" id="PF10022"/>
    </source>
</evidence>
<dbReference type="PANTHER" id="PTHR35339:SF4">
    <property type="entry name" value="LINALOOL DEHYDRATASE_ISOMERASE DOMAIN-CONTAINING PROTEIN"/>
    <property type="match status" value="1"/>
</dbReference>